<evidence type="ECO:0000313" key="8">
    <source>
        <dbReference type="EMBL" id="SPO00150.1"/>
    </source>
</evidence>
<organism evidence="8 9">
    <name type="scientific">Cephalotrichum gorgonifer</name>
    <dbReference type="NCBI Taxonomy" id="2041049"/>
    <lineage>
        <taxon>Eukaryota</taxon>
        <taxon>Fungi</taxon>
        <taxon>Dikarya</taxon>
        <taxon>Ascomycota</taxon>
        <taxon>Pezizomycotina</taxon>
        <taxon>Sordariomycetes</taxon>
        <taxon>Hypocreomycetidae</taxon>
        <taxon>Microascales</taxon>
        <taxon>Microascaceae</taxon>
        <taxon>Cephalotrichum</taxon>
    </lineage>
</organism>
<evidence type="ECO:0000256" key="2">
    <source>
        <dbReference type="ARBA" id="ARBA00022723"/>
    </source>
</evidence>
<evidence type="ECO:0000256" key="3">
    <source>
        <dbReference type="ARBA" id="ARBA00022964"/>
    </source>
</evidence>
<evidence type="ECO:0000313" key="9">
    <source>
        <dbReference type="Proteomes" id="UP001187682"/>
    </source>
</evidence>
<dbReference type="InterPro" id="IPR044862">
    <property type="entry name" value="Pro_4_hyd_alph_FE2OG_OXY"/>
</dbReference>
<dbReference type="AlphaFoldDB" id="A0AAE8ST53"/>
<dbReference type="PANTHER" id="PTHR10869">
    <property type="entry name" value="PROLYL 4-HYDROXYLASE ALPHA SUBUNIT"/>
    <property type="match status" value="1"/>
</dbReference>
<dbReference type="GO" id="GO:0031418">
    <property type="term" value="F:L-ascorbic acid binding"/>
    <property type="evidence" value="ECO:0007669"/>
    <property type="project" value="InterPro"/>
</dbReference>
<dbReference type="GO" id="GO:0004656">
    <property type="term" value="F:procollagen-proline 4-dioxygenase activity"/>
    <property type="evidence" value="ECO:0007669"/>
    <property type="project" value="TreeGrafter"/>
</dbReference>
<feature type="domain" description="Prolyl 4-hydroxylase alpha subunit" evidence="7">
    <location>
        <begin position="47"/>
        <end position="225"/>
    </location>
</feature>
<feature type="compositionally biased region" description="Pro residues" evidence="6">
    <location>
        <begin position="15"/>
        <end position="33"/>
    </location>
</feature>
<dbReference type="InterPro" id="IPR006620">
    <property type="entry name" value="Pro_4_hyd_alph"/>
</dbReference>
<keyword evidence="4" id="KW-0560">Oxidoreductase</keyword>
<dbReference type="Proteomes" id="UP001187682">
    <property type="component" value="Unassembled WGS sequence"/>
</dbReference>
<dbReference type="Pfam" id="PF13640">
    <property type="entry name" value="2OG-FeII_Oxy_3"/>
    <property type="match status" value="1"/>
</dbReference>
<sequence length="231" mass="25550">MAKPKSKPQKQPKSEAPPKPPPNTPPPWPPLKLPLPLRAEPHPSAADKIVLIPNFFTPALCRAYLSVARGLPLATTPGRPKRGDAVRVNDRFQIDDAAFAGRLFEAGLRDLLEDQRYAHLWGGQVVGLNPNIRVYRYSKSQFFDCHYDDSNNVTLPTGPARTTWTLLLYLTSSSPVPKDGECSGGETVFYPRGRRTERDALAFAPEAGTVLLHKHGDECMLRAYRKQGGKG</sequence>
<reference evidence="8" key="1">
    <citation type="submission" date="2018-03" db="EMBL/GenBank/DDBJ databases">
        <authorList>
            <person name="Guldener U."/>
        </authorList>
    </citation>
    <scope>NUCLEOTIDE SEQUENCE</scope>
</reference>
<dbReference type="Gene3D" id="2.60.120.620">
    <property type="entry name" value="q2cbj1_9rhob like domain"/>
    <property type="match status" value="1"/>
</dbReference>
<accession>A0AAE8ST53</accession>
<keyword evidence="9" id="KW-1185">Reference proteome</keyword>
<dbReference type="GO" id="GO:0005783">
    <property type="term" value="C:endoplasmic reticulum"/>
    <property type="evidence" value="ECO:0007669"/>
    <property type="project" value="TreeGrafter"/>
</dbReference>
<dbReference type="EMBL" id="ONZQ02000003">
    <property type="protein sequence ID" value="SPO00150.1"/>
    <property type="molecule type" value="Genomic_DNA"/>
</dbReference>
<keyword evidence="2" id="KW-0479">Metal-binding</keyword>
<dbReference type="GO" id="GO:0005506">
    <property type="term" value="F:iron ion binding"/>
    <property type="evidence" value="ECO:0007669"/>
    <property type="project" value="InterPro"/>
</dbReference>
<evidence type="ECO:0000256" key="6">
    <source>
        <dbReference type="SAM" id="MobiDB-lite"/>
    </source>
</evidence>
<proteinExistence type="predicted"/>
<evidence type="ECO:0000256" key="4">
    <source>
        <dbReference type="ARBA" id="ARBA00023002"/>
    </source>
</evidence>
<feature type="region of interest" description="Disordered" evidence="6">
    <location>
        <begin position="1"/>
        <end position="36"/>
    </location>
</feature>
<feature type="compositionally biased region" description="Basic residues" evidence="6">
    <location>
        <begin position="1"/>
        <end position="10"/>
    </location>
</feature>
<protein>
    <recommendedName>
        <fullName evidence="7">Prolyl 4-hydroxylase alpha subunit domain-containing protein</fullName>
    </recommendedName>
</protein>
<dbReference type="InterPro" id="IPR045054">
    <property type="entry name" value="P4HA-like"/>
</dbReference>
<dbReference type="PANTHER" id="PTHR10869:SF236">
    <property type="entry name" value="PROLYL 4-HYDROXYLASE ALPHA SUBUNIT DOMAIN-CONTAINING PROTEIN"/>
    <property type="match status" value="1"/>
</dbReference>
<name>A0AAE8ST53_9PEZI</name>
<evidence type="ECO:0000259" key="7">
    <source>
        <dbReference type="SMART" id="SM00702"/>
    </source>
</evidence>
<evidence type="ECO:0000256" key="1">
    <source>
        <dbReference type="ARBA" id="ARBA00001961"/>
    </source>
</evidence>
<keyword evidence="3" id="KW-0223">Dioxygenase</keyword>
<comment type="caution">
    <text evidence="8">The sequence shown here is derived from an EMBL/GenBank/DDBJ whole genome shotgun (WGS) entry which is preliminary data.</text>
</comment>
<dbReference type="SMART" id="SM00702">
    <property type="entry name" value="P4Hc"/>
    <property type="match status" value="1"/>
</dbReference>
<comment type="cofactor">
    <cofactor evidence="1">
        <name>L-ascorbate</name>
        <dbReference type="ChEBI" id="CHEBI:38290"/>
    </cofactor>
</comment>
<evidence type="ECO:0000256" key="5">
    <source>
        <dbReference type="ARBA" id="ARBA00023004"/>
    </source>
</evidence>
<keyword evidence="5" id="KW-0408">Iron</keyword>
<gene>
    <name evidence="8" type="ORF">DNG_03000</name>
</gene>